<accession>A0A7V2T545</accession>
<dbReference type="NCBIfam" id="NF002083">
    <property type="entry name" value="PRK00913.3-5"/>
    <property type="match status" value="1"/>
</dbReference>
<keyword evidence="6 8" id="KW-0378">Hydrolase</keyword>
<dbReference type="InterPro" id="IPR023042">
    <property type="entry name" value="Peptidase_M17_leu_NH2_pept"/>
</dbReference>
<dbReference type="GO" id="GO:0006508">
    <property type="term" value="P:proteolysis"/>
    <property type="evidence" value="ECO:0007669"/>
    <property type="project" value="UniProtKB-KW"/>
</dbReference>
<evidence type="ECO:0000256" key="5">
    <source>
        <dbReference type="ARBA" id="ARBA00022670"/>
    </source>
</evidence>
<feature type="binding site" evidence="8">
    <location>
        <position position="351"/>
    </location>
    <ligand>
        <name>Mn(2+)</name>
        <dbReference type="ChEBI" id="CHEBI:29035"/>
        <label>1</label>
    </ligand>
</feature>
<keyword evidence="5 8" id="KW-0645">Protease</keyword>
<dbReference type="Pfam" id="PF02789">
    <property type="entry name" value="Peptidase_M17_N"/>
    <property type="match status" value="1"/>
</dbReference>
<evidence type="ECO:0000256" key="7">
    <source>
        <dbReference type="ARBA" id="ARBA00023211"/>
    </source>
</evidence>
<feature type="binding site" evidence="8">
    <location>
        <position position="272"/>
    </location>
    <ligand>
        <name>Mn(2+)</name>
        <dbReference type="ChEBI" id="CHEBI:29035"/>
        <label>1</label>
    </ligand>
</feature>
<comment type="catalytic activity">
    <reaction evidence="2 8">
        <text>Release of an N-terminal amino acid, preferentially leucine, but not glutamic or aspartic acids.</text>
        <dbReference type="EC" id="3.4.11.10"/>
    </reaction>
</comment>
<dbReference type="PROSITE" id="PS00631">
    <property type="entry name" value="CYTOSOL_AP"/>
    <property type="match status" value="1"/>
</dbReference>
<comment type="function">
    <text evidence="8">Presumably involved in the processing and regular turnover of intracellular proteins. Catalyzes the removal of unsubstituted N-terminal amino acids from various peptides.</text>
</comment>
<keyword evidence="8" id="KW-0963">Cytoplasm</keyword>
<organism evidence="10">
    <name type="scientific">Leucothrix mucor</name>
    <dbReference type="NCBI Taxonomy" id="45248"/>
    <lineage>
        <taxon>Bacteria</taxon>
        <taxon>Pseudomonadati</taxon>
        <taxon>Pseudomonadota</taxon>
        <taxon>Gammaproteobacteria</taxon>
        <taxon>Thiotrichales</taxon>
        <taxon>Thiotrichaceae</taxon>
        <taxon>Leucothrix</taxon>
    </lineage>
</organism>
<reference evidence="10" key="1">
    <citation type="journal article" date="2020" name="mSystems">
        <title>Genome- and Community-Level Interaction Insights into Carbon Utilization and Element Cycling Functions of Hydrothermarchaeota in Hydrothermal Sediment.</title>
        <authorList>
            <person name="Zhou Z."/>
            <person name="Liu Y."/>
            <person name="Xu W."/>
            <person name="Pan J."/>
            <person name="Luo Z.H."/>
            <person name="Li M."/>
        </authorList>
    </citation>
    <scope>NUCLEOTIDE SEQUENCE [LARGE SCALE GENOMIC DNA]</scope>
    <source>
        <strain evidence="10">HyVt-493</strain>
    </source>
</reference>
<dbReference type="GO" id="GO:0030145">
    <property type="term" value="F:manganese ion binding"/>
    <property type="evidence" value="ECO:0007669"/>
    <property type="project" value="UniProtKB-UniRule"/>
</dbReference>
<dbReference type="AlphaFoldDB" id="A0A7V2T545"/>
<dbReference type="NCBIfam" id="NF002073">
    <property type="entry name" value="PRK00913.1-2"/>
    <property type="match status" value="1"/>
</dbReference>
<dbReference type="Gene3D" id="3.40.630.10">
    <property type="entry name" value="Zn peptidases"/>
    <property type="match status" value="1"/>
</dbReference>
<dbReference type="PRINTS" id="PR00481">
    <property type="entry name" value="LAMNOPPTDASE"/>
</dbReference>
<dbReference type="Proteomes" id="UP000885750">
    <property type="component" value="Unassembled WGS sequence"/>
</dbReference>
<proteinExistence type="inferred from homology"/>
<dbReference type="HAMAP" id="MF_00181">
    <property type="entry name" value="Cytosol_peptidase_M17"/>
    <property type="match status" value="1"/>
</dbReference>
<dbReference type="GO" id="GO:0005737">
    <property type="term" value="C:cytoplasm"/>
    <property type="evidence" value="ECO:0007669"/>
    <property type="project" value="UniProtKB-SubCell"/>
</dbReference>
<dbReference type="InterPro" id="IPR043472">
    <property type="entry name" value="Macro_dom-like"/>
</dbReference>
<keyword evidence="7 8" id="KW-0464">Manganese</keyword>
<sequence length="493" mass="52893">MNYSLLTSTIPSTIKSDCLVVAIFANKQLSNAAIQLDTATDGMISKFLSVADFSGNCGQSHLLYADSGTQCACILLIGCGEENKFNQKTACSVTKHASKEIAKTSAKHATTFLLDTLSERIICEQSMRQSVLTFADSVYRFDKYKSKKKGTSKVKHICIAFTTEPPCDVTKMLEQGKAIAKGMRLSRDLANQPSNVCTPTFIAETAQSLGRQYDSVNVDILEEHDMEALGMGSFLSVSKGSTQPGKMVIMHYNGADTSKRPIALVGKGVTFDTGGISLKPGANMDEMKFDMCGAASVMGAFNACVEMKLPINVVAVLAAAENMPSSQATKPGDIVTSMSGKTIEVLNTDAEGRLVLCDALTYVGRYDPEVVIDTATLTGACIVALGHHICALLSNNDELARELMDAGNDINDRTWQLPMTEDYTKQLKSAFADLGNIGGASAGTITAACFLSKFTEEYQWAHIDIAGTAWKGKDATGRPVPLLSQYLINKAYS</sequence>
<feature type="domain" description="Cytosol aminopeptidase" evidence="9">
    <location>
        <begin position="347"/>
        <end position="354"/>
    </location>
</feature>
<dbReference type="CDD" id="cd00433">
    <property type="entry name" value="Peptidase_M17"/>
    <property type="match status" value="1"/>
</dbReference>
<protein>
    <recommendedName>
        <fullName evidence="8">Probable cytosol aminopeptidase</fullName>
        <ecNumber evidence="8">3.4.11.1</ecNumber>
    </recommendedName>
    <alternativeName>
        <fullName evidence="8">Leucine aminopeptidase</fullName>
        <shortName evidence="8">LAP</shortName>
        <ecNumber evidence="8">3.4.11.10</ecNumber>
    </alternativeName>
    <alternativeName>
        <fullName evidence="8">Leucyl aminopeptidase</fullName>
    </alternativeName>
</protein>
<comment type="similarity">
    <text evidence="3 8">Belongs to the peptidase M17 family.</text>
</comment>
<dbReference type="EMBL" id="DRMS01000459">
    <property type="protein sequence ID" value="HFC93538.1"/>
    <property type="molecule type" value="Genomic_DNA"/>
</dbReference>
<evidence type="ECO:0000259" key="9">
    <source>
        <dbReference type="PROSITE" id="PS00631"/>
    </source>
</evidence>
<evidence type="ECO:0000256" key="4">
    <source>
        <dbReference type="ARBA" id="ARBA00022438"/>
    </source>
</evidence>
<feature type="binding site" evidence="8">
    <location>
        <position position="349"/>
    </location>
    <ligand>
        <name>Mn(2+)</name>
        <dbReference type="ChEBI" id="CHEBI:29035"/>
        <label>1</label>
    </ligand>
</feature>
<name>A0A7V2T545_LEUMU</name>
<dbReference type="SUPFAM" id="SSF53187">
    <property type="entry name" value="Zn-dependent exopeptidases"/>
    <property type="match status" value="1"/>
</dbReference>
<dbReference type="EC" id="3.4.11.1" evidence="8"/>
<dbReference type="NCBIfam" id="NF002077">
    <property type="entry name" value="PRK00913.2-4"/>
    <property type="match status" value="1"/>
</dbReference>
<dbReference type="PANTHER" id="PTHR11963:SF23">
    <property type="entry name" value="CYTOSOL AMINOPEPTIDASE"/>
    <property type="match status" value="1"/>
</dbReference>
<feature type="binding site" evidence="8">
    <location>
        <position position="272"/>
    </location>
    <ligand>
        <name>Mn(2+)</name>
        <dbReference type="ChEBI" id="CHEBI:29035"/>
        <label>2</label>
    </ligand>
</feature>
<dbReference type="GO" id="GO:0070006">
    <property type="term" value="F:metalloaminopeptidase activity"/>
    <property type="evidence" value="ECO:0007669"/>
    <property type="project" value="InterPro"/>
</dbReference>
<dbReference type="Gene3D" id="3.40.220.10">
    <property type="entry name" value="Leucine Aminopeptidase, subunit E, domain 1"/>
    <property type="match status" value="1"/>
</dbReference>
<feature type="active site" evidence="8">
    <location>
        <position position="353"/>
    </location>
</feature>
<dbReference type="Pfam" id="PF00883">
    <property type="entry name" value="Peptidase_M17"/>
    <property type="match status" value="1"/>
</dbReference>
<feature type="active site" evidence="8">
    <location>
        <position position="279"/>
    </location>
</feature>
<keyword evidence="8" id="KW-0479">Metal-binding</keyword>
<dbReference type="InterPro" id="IPR000819">
    <property type="entry name" value="Peptidase_M17_C"/>
</dbReference>
<evidence type="ECO:0000256" key="6">
    <source>
        <dbReference type="ARBA" id="ARBA00022801"/>
    </source>
</evidence>
<dbReference type="NCBIfam" id="NF002074">
    <property type="entry name" value="PRK00913.1-4"/>
    <property type="match status" value="1"/>
</dbReference>
<evidence type="ECO:0000256" key="3">
    <source>
        <dbReference type="ARBA" id="ARBA00009528"/>
    </source>
</evidence>
<feature type="binding site" evidence="8">
    <location>
        <position position="267"/>
    </location>
    <ligand>
        <name>Mn(2+)</name>
        <dbReference type="ChEBI" id="CHEBI:29035"/>
        <label>2</label>
    </ligand>
</feature>
<feature type="binding site" evidence="8">
    <location>
        <position position="351"/>
    </location>
    <ligand>
        <name>Mn(2+)</name>
        <dbReference type="ChEBI" id="CHEBI:29035"/>
        <label>2</label>
    </ligand>
</feature>
<dbReference type="PANTHER" id="PTHR11963">
    <property type="entry name" value="LEUCINE AMINOPEPTIDASE-RELATED"/>
    <property type="match status" value="1"/>
</dbReference>
<feature type="binding site" evidence="8">
    <location>
        <position position="290"/>
    </location>
    <ligand>
        <name>Mn(2+)</name>
        <dbReference type="ChEBI" id="CHEBI:29035"/>
        <label>2</label>
    </ligand>
</feature>
<comment type="subcellular location">
    <subcellularLocation>
        <location evidence="8">Cytoplasm</location>
    </subcellularLocation>
</comment>
<dbReference type="EC" id="3.4.11.10" evidence="8"/>
<evidence type="ECO:0000256" key="8">
    <source>
        <dbReference type="HAMAP-Rule" id="MF_00181"/>
    </source>
</evidence>
<comment type="catalytic activity">
    <reaction evidence="1 8">
        <text>Release of an N-terminal amino acid, Xaa-|-Yaa-, in which Xaa is preferably Leu, but may be other amino acids including Pro although not Arg or Lys, and Yaa may be Pro. Amino acid amides and methyl esters are also readily hydrolyzed, but rates on arylamides are exceedingly low.</text>
        <dbReference type="EC" id="3.4.11.1"/>
    </reaction>
</comment>
<dbReference type="InterPro" id="IPR008283">
    <property type="entry name" value="Peptidase_M17_N"/>
</dbReference>
<dbReference type="InterPro" id="IPR011356">
    <property type="entry name" value="Leucine_aapep/pepB"/>
</dbReference>
<evidence type="ECO:0000256" key="1">
    <source>
        <dbReference type="ARBA" id="ARBA00000135"/>
    </source>
</evidence>
<dbReference type="SUPFAM" id="SSF52949">
    <property type="entry name" value="Macro domain-like"/>
    <property type="match status" value="1"/>
</dbReference>
<gene>
    <name evidence="8" type="primary">pepA</name>
    <name evidence="10" type="ORF">ENJ51_12080</name>
</gene>
<evidence type="ECO:0000313" key="10">
    <source>
        <dbReference type="EMBL" id="HFC93538.1"/>
    </source>
</evidence>
<evidence type="ECO:0000256" key="2">
    <source>
        <dbReference type="ARBA" id="ARBA00000967"/>
    </source>
</evidence>
<keyword evidence="4 8" id="KW-0031">Aminopeptidase</keyword>
<comment type="cofactor">
    <cofactor evidence="8">
        <name>Mn(2+)</name>
        <dbReference type="ChEBI" id="CHEBI:29035"/>
    </cofactor>
    <text evidence="8">Binds 2 manganese ions per subunit.</text>
</comment>
<comment type="caution">
    <text evidence="10">The sequence shown here is derived from an EMBL/GenBank/DDBJ whole genome shotgun (WGS) entry which is preliminary data.</text>
</comment>